<dbReference type="Proteomes" id="UP000725002">
    <property type="component" value="Unassembled WGS sequence"/>
</dbReference>
<reference evidence="1" key="1">
    <citation type="submission" date="2020-10" db="EMBL/GenBank/DDBJ databases">
        <authorList>
            <person name="Gilroy R."/>
        </authorList>
    </citation>
    <scope>NUCLEOTIDE SEQUENCE</scope>
    <source>
        <strain evidence="1">G3-8215</strain>
    </source>
</reference>
<accession>A0A940DTG7</accession>
<gene>
    <name evidence="1" type="ORF">IAB75_10245</name>
</gene>
<proteinExistence type="predicted"/>
<evidence type="ECO:0000313" key="1">
    <source>
        <dbReference type="EMBL" id="MBO8484472.1"/>
    </source>
</evidence>
<evidence type="ECO:0000313" key="2">
    <source>
        <dbReference type="Proteomes" id="UP000725002"/>
    </source>
</evidence>
<dbReference type="AlphaFoldDB" id="A0A940DTG7"/>
<organism evidence="1 2">
    <name type="scientific">Candidatus Cryptobacteroides avicola</name>
    <dbReference type="NCBI Taxonomy" id="2840757"/>
    <lineage>
        <taxon>Bacteria</taxon>
        <taxon>Pseudomonadati</taxon>
        <taxon>Bacteroidota</taxon>
        <taxon>Bacteroidia</taxon>
        <taxon>Bacteroidales</taxon>
        <taxon>Candidatus Cryptobacteroides</taxon>
    </lineage>
</organism>
<sequence>MKIKEIYRRIDGKDIWEIIVSYVKEHPSFTSVTGIRYSATFVGSCIFVKGGKPGSQRAEKGEYLTGKDFIAAYDAVKDFPEISTSIVKPYIKRQQTPFIGLLHCAGIII</sequence>
<protein>
    <submittedName>
        <fullName evidence="1">Uncharacterized protein</fullName>
    </submittedName>
</protein>
<reference evidence="1" key="2">
    <citation type="journal article" date="2021" name="PeerJ">
        <title>Extensive microbial diversity within the chicken gut microbiome revealed by metagenomics and culture.</title>
        <authorList>
            <person name="Gilroy R."/>
            <person name="Ravi A."/>
            <person name="Getino M."/>
            <person name="Pursley I."/>
            <person name="Horton D.L."/>
            <person name="Alikhan N.F."/>
            <person name="Baker D."/>
            <person name="Gharbi K."/>
            <person name="Hall N."/>
            <person name="Watson M."/>
            <person name="Adriaenssens E.M."/>
            <person name="Foster-Nyarko E."/>
            <person name="Jarju S."/>
            <person name="Secka A."/>
            <person name="Antonio M."/>
            <person name="Oren A."/>
            <person name="Chaudhuri R.R."/>
            <person name="La Ragione R."/>
            <person name="Hildebrand F."/>
            <person name="Pallen M.J."/>
        </authorList>
    </citation>
    <scope>NUCLEOTIDE SEQUENCE</scope>
    <source>
        <strain evidence="1">G3-8215</strain>
    </source>
</reference>
<name>A0A940DTG7_9BACT</name>
<dbReference type="EMBL" id="JADILV010000075">
    <property type="protein sequence ID" value="MBO8484472.1"/>
    <property type="molecule type" value="Genomic_DNA"/>
</dbReference>
<comment type="caution">
    <text evidence="1">The sequence shown here is derived from an EMBL/GenBank/DDBJ whole genome shotgun (WGS) entry which is preliminary data.</text>
</comment>